<sequence>MELDESKPDIKWQALSSTDIREELLSLNTLVKSCYGPHGKLKVIQVKAGCHMTVTTSSRRLIANLPRPHPIVQLLFAAVQAHLQLYSDFGLFACLLTSQLVLDMTNTGLNQMLCSAFVRKACQLCLDHLEKAAACSCRLALDFSHLREVLAVVETLIESKPACILDGKERKELALLMVRVFLRSLPEGGSTAATDGCVIFCCVDGKSASDTHSLDGLLVEAPEICHDVPSTWQWKLTPEGRIKVAVFSTSLAGDSDQFYSVEYKLGRNLSKEQVVVAHIKELMDRLIDDGIGLVSCQKVIHISVKEYLEERGVYALERLSIRYIHGMETLTGGSLISSLHPGNPNCCYGYLNNIEHVVQRDRSYLHLTANGTRVQTLVICNLQEEALEELKVVLDTVHHTLYQLLPDSSAVLVGGGCLETHLATLIRNQMNGKTGEYSKELRCSHAQILTLCAAFTKSLEAVARVTVESHEHQTDSVHGHHWTAGQADNTTTATDADHRCACKLMSHSDVTDVGGDFTDLGYSGDIYSKTSAHGFGNEETRKEVEKDMHVDLQTAKSSAFRLAADTASMILSIGNIIT</sequence>
<dbReference type="InterPro" id="IPR027410">
    <property type="entry name" value="TCP-1-like_intermed_sf"/>
</dbReference>
<evidence type="ECO:0000313" key="1">
    <source>
        <dbReference type="Proteomes" id="UP000695022"/>
    </source>
</evidence>
<dbReference type="PANTHER" id="PTHR46787:SF1">
    <property type="entry name" value="MOLECULAR CHAPERONE MKKS"/>
    <property type="match status" value="1"/>
</dbReference>
<reference evidence="2" key="1">
    <citation type="submission" date="2025-08" db="UniProtKB">
        <authorList>
            <consortium name="RefSeq"/>
        </authorList>
    </citation>
    <scope>IDENTIFICATION</scope>
</reference>
<dbReference type="SUPFAM" id="SSF52029">
    <property type="entry name" value="GroEL apical domain-like"/>
    <property type="match status" value="1"/>
</dbReference>
<name>A0ABM1EPF7_PRICU</name>
<dbReference type="GeneID" id="106814292"/>
<dbReference type="Gene3D" id="3.50.7.10">
    <property type="entry name" value="GroEL"/>
    <property type="match status" value="1"/>
</dbReference>
<dbReference type="InterPro" id="IPR027413">
    <property type="entry name" value="GROEL-like_equatorial_sf"/>
</dbReference>
<dbReference type="PANTHER" id="PTHR46787">
    <property type="entry name" value="SYNDROMES PUTATIVE CHAPERONIN-RELATED"/>
    <property type="match status" value="1"/>
</dbReference>
<gene>
    <name evidence="2" type="primary">LOC106814292</name>
</gene>
<dbReference type="Gene3D" id="3.30.260.10">
    <property type="entry name" value="TCP-1-like chaperonin intermediate domain"/>
    <property type="match status" value="1"/>
</dbReference>
<dbReference type="InterPro" id="IPR002423">
    <property type="entry name" value="Cpn60/GroEL/TCP-1"/>
</dbReference>
<dbReference type="Proteomes" id="UP000695022">
    <property type="component" value="Unplaced"/>
</dbReference>
<dbReference type="InterPro" id="IPR027409">
    <property type="entry name" value="GroEL-like_apical_dom_sf"/>
</dbReference>
<keyword evidence="1" id="KW-1185">Reference proteome</keyword>
<evidence type="ECO:0000313" key="2">
    <source>
        <dbReference type="RefSeq" id="XP_014674078.1"/>
    </source>
</evidence>
<proteinExistence type="predicted"/>
<dbReference type="Gene3D" id="1.10.560.10">
    <property type="entry name" value="GroEL-like equatorial domain"/>
    <property type="match status" value="1"/>
</dbReference>
<dbReference type="RefSeq" id="XP_014674078.1">
    <property type="nucleotide sequence ID" value="XM_014818592.1"/>
</dbReference>
<protein>
    <submittedName>
        <fullName evidence="2">McKusick-Kaufman/Bardet-Biedl syndromes putative chaperonin-like</fullName>
    </submittedName>
</protein>
<accession>A0ABM1EPF7</accession>
<dbReference type="Pfam" id="PF00118">
    <property type="entry name" value="Cpn60_TCP1"/>
    <property type="match status" value="1"/>
</dbReference>
<dbReference type="SUPFAM" id="SSF48592">
    <property type="entry name" value="GroEL equatorial domain-like"/>
    <property type="match status" value="1"/>
</dbReference>
<dbReference type="InterPro" id="IPR028790">
    <property type="entry name" value="MKKS"/>
</dbReference>
<organism evidence="1 2">
    <name type="scientific">Priapulus caudatus</name>
    <name type="common">Priapulid worm</name>
    <dbReference type="NCBI Taxonomy" id="37621"/>
    <lineage>
        <taxon>Eukaryota</taxon>
        <taxon>Metazoa</taxon>
        <taxon>Ecdysozoa</taxon>
        <taxon>Scalidophora</taxon>
        <taxon>Priapulida</taxon>
        <taxon>Priapulimorpha</taxon>
        <taxon>Priapulimorphida</taxon>
        <taxon>Priapulidae</taxon>
        <taxon>Priapulus</taxon>
    </lineage>
</organism>